<gene>
    <name evidence="6" type="ORF">GCM10010991_23800</name>
</gene>
<dbReference type="GO" id="GO:0003677">
    <property type="term" value="F:DNA binding"/>
    <property type="evidence" value="ECO:0007669"/>
    <property type="project" value="UniProtKB-UniRule"/>
</dbReference>
<keyword evidence="3" id="KW-0804">Transcription</keyword>
<dbReference type="EMBL" id="BMLP01000004">
    <property type="protein sequence ID" value="GGO33840.1"/>
    <property type="molecule type" value="Genomic_DNA"/>
</dbReference>
<protein>
    <submittedName>
        <fullName evidence="6">TetR family transcriptional regulator</fullName>
    </submittedName>
</protein>
<dbReference type="PRINTS" id="PR00455">
    <property type="entry name" value="HTHTETR"/>
</dbReference>
<keyword evidence="1" id="KW-0805">Transcription regulation</keyword>
<keyword evidence="7" id="KW-1185">Reference proteome</keyword>
<proteinExistence type="predicted"/>
<dbReference type="InterPro" id="IPR001647">
    <property type="entry name" value="HTH_TetR"/>
</dbReference>
<dbReference type="SUPFAM" id="SSF46689">
    <property type="entry name" value="Homeodomain-like"/>
    <property type="match status" value="1"/>
</dbReference>
<evidence type="ECO:0000256" key="2">
    <source>
        <dbReference type="ARBA" id="ARBA00023125"/>
    </source>
</evidence>
<dbReference type="Gene3D" id="1.10.357.10">
    <property type="entry name" value="Tetracycline Repressor, domain 2"/>
    <property type="match status" value="1"/>
</dbReference>
<dbReference type="AlphaFoldDB" id="A0A917YLK1"/>
<dbReference type="InterPro" id="IPR041479">
    <property type="entry name" value="TetR_CgmR_C"/>
</dbReference>
<dbReference type="Pfam" id="PF17937">
    <property type="entry name" value="TetR_C_28"/>
    <property type="match status" value="1"/>
</dbReference>
<evidence type="ECO:0000259" key="5">
    <source>
        <dbReference type="PROSITE" id="PS50977"/>
    </source>
</evidence>
<reference evidence="6 7" key="1">
    <citation type="journal article" date="2014" name="Int. J. Syst. Evol. Microbiol.">
        <title>Complete genome sequence of Corynebacterium casei LMG S-19264T (=DSM 44701T), isolated from a smear-ripened cheese.</title>
        <authorList>
            <consortium name="US DOE Joint Genome Institute (JGI-PGF)"/>
            <person name="Walter F."/>
            <person name="Albersmeier A."/>
            <person name="Kalinowski J."/>
            <person name="Ruckert C."/>
        </authorList>
    </citation>
    <scope>NUCLEOTIDE SEQUENCE [LARGE SCALE GENOMIC DNA]</scope>
    <source>
        <strain evidence="6 7">CGMCC 1.7029</strain>
    </source>
</reference>
<evidence type="ECO:0000313" key="6">
    <source>
        <dbReference type="EMBL" id="GGO33840.1"/>
    </source>
</evidence>
<dbReference type="PANTHER" id="PTHR47506">
    <property type="entry name" value="TRANSCRIPTIONAL REGULATORY PROTEIN"/>
    <property type="match status" value="1"/>
</dbReference>
<dbReference type="RefSeq" id="WP_146287081.1">
    <property type="nucleotide sequence ID" value="NZ_BMLP01000004.1"/>
</dbReference>
<name>A0A917YLK1_9RHOB</name>
<organism evidence="6 7">
    <name type="scientific">Gemmobacter aquaticus</name>
    <dbReference type="NCBI Taxonomy" id="490185"/>
    <lineage>
        <taxon>Bacteria</taxon>
        <taxon>Pseudomonadati</taxon>
        <taxon>Pseudomonadota</taxon>
        <taxon>Alphaproteobacteria</taxon>
        <taxon>Rhodobacterales</taxon>
        <taxon>Paracoccaceae</taxon>
        <taxon>Gemmobacter</taxon>
    </lineage>
</organism>
<evidence type="ECO:0000313" key="7">
    <source>
        <dbReference type="Proteomes" id="UP000598196"/>
    </source>
</evidence>
<dbReference type="OrthoDB" id="9809772at2"/>
<evidence type="ECO:0000256" key="4">
    <source>
        <dbReference type="PROSITE-ProRule" id="PRU00335"/>
    </source>
</evidence>
<feature type="DNA-binding region" description="H-T-H motif" evidence="4">
    <location>
        <begin position="29"/>
        <end position="48"/>
    </location>
</feature>
<sequence>MGRRKTIDRQATLRAIETVVRERGFAALSIDAVAKAAGISKSSVLYDFGSKSALLEAYIDTRLSEWRANITDRASLHGDATDAWLRGWVDCLREEPTADDLDVATIVASGTGDSESCRAIIARTVAEDLNRIDTDSPAPRRAILAYLAIHGLQCLEYSGFHAFSSDRRQEIADDIMDLLTASQDPNHPEHSVR</sequence>
<keyword evidence="2 4" id="KW-0238">DNA-binding</keyword>
<evidence type="ECO:0000256" key="1">
    <source>
        <dbReference type="ARBA" id="ARBA00023015"/>
    </source>
</evidence>
<dbReference type="PROSITE" id="PS50977">
    <property type="entry name" value="HTH_TETR_2"/>
    <property type="match status" value="1"/>
</dbReference>
<dbReference type="InterPro" id="IPR009057">
    <property type="entry name" value="Homeodomain-like_sf"/>
</dbReference>
<evidence type="ECO:0000256" key="3">
    <source>
        <dbReference type="ARBA" id="ARBA00023163"/>
    </source>
</evidence>
<dbReference type="Pfam" id="PF00440">
    <property type="entry name" value="TetR_N"/>
    <property type="match status" value="1"/>
</dbReference>
<comment type="caution">
    <text evidence="6">The sequence shown here is derived from an EMBL/GenBank/DDBJ whole genome shotgun (WGS) entry which is preliminary data.</text>
</comment>
<dbReference type="PANTHER" id="PTHR47506:SF1">
    <property type="entry name" value="HTH-TYPE TRANSCRIPTIONAL REGULATOR YJDC"/>
    <property type="match status" value="1"/>
</dbReference>
<feature type="domain" description="HTH tetR-type" evidence="5">
    <location>
        <begin position="6"/>
        <end position="66"/>
    </location>
</feature>
<accession>A0A917YLK1</accession>
<dbReference type="Proteomes" id="UP000598196">
    <property type="component" value="Unassembled WGS sequence"/>
</dbReference>